<dbReference type="EMBL" id="VSSQ01081950">
    <property type="protein sequence ID" value="MPN30726.1"/>
    <property type="molecule type" value="Genomic_DNA"/>
</dbReference>
<organism evidence="1">
    <name type="scientific">bioreactor metagenome</name>
    <dbReference type="NCBI Taxonomy" id="1076179"/>
    <lineage>
        <taxon>unclassified sequences</taxon>
        <taxon>metagenomes</taxon>
        <taxon>ecological metagenomes</taxon>
    </lineage>
</organism>
<comment type="caution">
    <text evidence="1">The sequence shown here is derived from an EMBL/GenBank/DDBJ whole genome shotgun (WGS) entry which is preliminary data.</text>
</comment>
<name>A0A645GWT8_9ZZZZ</name>
<gene>
    <name evidence="1" type="ORF">SDC9_178197</name>
</gene>
<sequence length="89" mass="10245">MLPLKKEDGTPKYCSENLNWHEESFSVDGSGAFTGAVQKYYEMTYDALVNGADTPIKPYQVRQQIAIYEEVLRQNPPDMKYAMSDFVRK</sequence>
<reference evidence="1" key="1">
    <citation type="submission" date="2019-08" db="EMBL/GenBank/DDBJ databases">
        <authorList>
            <person name="Kucharzyk K."/>
            <person name="Murdoch R.W."/>
            <person name="Higgins S."/>
            <person name="Loffler F."/>
        </authorList>
    </citation>
    <scope>NUCLEOTIDE SEQUENCE</scope>
</reference>
<evidence type="ECO:0000313" key="1">
    <source>
        <dbReference type="EMBL" id="MPN30726.1"/>
    </source>
</evidence>
<proteinExistence type="predicted"/>
<accession>A0A645GWT8</accession>
<dbReference type="AlphaFoldDB" id="A0A645GWT8"/>
<protein>
    <submittedName>
        <fullName evidence="1">Uncharacterized protein</fullName>
    </submittedName>
</protein>